<keyword evidence="2" id="KW-1185">Reference proteome</keyword>
<accession>A0A5D0CUW1</accession>
<dbReference type="EMBL" id="VSDO01000002">
    <property type="protein sequence ID" value="TYA13723.1"/>
    <property type="molecule type" value="Genomic_DNA"/>
</dbReference>
<comment type="caution">
    <text evidence="1">The sequence shown here is derived from an EMBL/GenBank/DDBJ whole genome shotgun (WGS) entry which is preliminary data.</text>
</comment>
<name>A0A5D0CUW1_9BACL</name>
<dbReference type="OrthoDB" id="2678373at2"/>
<reference evidence="1 2" key="1">
    <citation type="submission" date="2019-08" db="EMBL/GenBank/DDBJ databases">
        <title>Genome sequencing of Paenibacillus faecis DSM 23593(T).</title>
        <authorList>
            <person name="Kook J.-K."/>
            <person name="Park S.-N."/>
            <person name="Lim Y.K."/>
        </authorList>
    </citation>
    <scope>NUCLEOTIDE SEQUENCE [LARGE SCALE GENOMIC DNA]</scope>
    <source>
        <strain evidence="1 2">DSM 23593</strain>
    </source>
</reference>
<evidence type="ECO:0000313" key="1">
    <source>
        <dbReference type="EMBL" id="TYA13723.1"/>
    </source>
</evidence>
<evidence type="ECO:0000313" key="2">
    <source>
        <dbReference type="Proteomes" id="UP000325218"/>
    </source>
</evidence>
<dbReference type="Gene3D" id="3.30.460.40">
    <property type="match status" value="1"/>
</dbReference>
<dbReference type="SUPFAM" id="SSF81301">
    <property type="entry name" value="Nucleotidyltransferase"/>
    <property type="match status" value="1"/>
</dbReference>
<gene>
    <name evidence="1" type="ORF">FRY98_11550</name>
</gene>
<proteinExistence type="predicted"/>
<evidence type="ECO:0008006" key="3">
    <source>
        <dbReference type="Google" id="ProtNLM"/>
    </source>
</evidence>
<dbReference type="InterPro" id="IPR043519">
    <property type="entry name" value="NT_sf"/>
</dbReference>
<sequence>MKGFNEKFPDISRALQSLAQRCEGAKEAWLLGGSCGLWLQGVPLDTSPRDIDIYADMTGAEELHGLLAESALDEPRLDQSGLYVSQLSHYRLNEWTLELVGGFQVKTEGAVYRTEVDEVLAPGAPMVRLGESELRLMPLSHEFVFNLLRGRPDRYLNIASVMRRNAEGHLPLLYQLLRRNRWSAEVVARMAELLNQPLLSGPWGELENARR</sequence>
<protein>
    <recommendedName>
        <fullName evidence="3">Nucleotidyltransferase family protein</fullName>
    </recommendedName>
</protein>
<dbReference type="Proteomes" id="UP000325218">
    <property type="component" value="Unassembled WGS sequence"/>
</dbReference>
<dbReference type="AlphaFoldDB" id="A0A5D0CUW1"/>
<organism evidence="1 2">
    <name type="scientific">Paenibacillus faecis</name>
    <dbReference type="NCBI Taxonomy" id="862114"/>
    <lineage>
        <taxon>Bacteria</taxon>
        <taxon>Bacillati</taxon>
        <taxon>Bacillota</taxon>
        <taxon>Bacilli</taxon>
        <taxon>Bacillales</taxon>
        <taxon>Paenibacillaceae</taxon>
        <taxon>Paenibacillus</taxon>
    </lineage>
</organism>